<feature type="compositionally biased region" description="Basic residues" evidence="1">
    <location>
        <begin position="145"/>
        <end position="162"/>
    </location>
</feature>
<name>A0A6J4MAU3_9ACTN</name>
<dbReference type="EMBL" id="CADCUI010000037">
    <property type="protein sequence ID" value="CAA9350447.1"/>
    <property type="molecule type" value="Genomic_DNA"/>
</dbReference>
<organism evidence="2">
    <name type="scientific">uncultured Nocardioidaceae bacterium</name>
    <dbReference type="NCBI Taxonomy" id="253824"/>
    <lineage>
        <taxon>Bacteria</taxon>
        <taxon>Bacillati</taxon>
        <taxon>Actinomycetota</taxon>
        <taxon>Actinomycetes</taxon>
        <taxon>Propionibacteriales</taxon>
        <taxon>Nocardioidaceae</taxon>
        <taxon>environmental samples</taxon>
    </lineage>
</organism>
<feature type="compositionally biased region" description="Low complexity" evidence="1">
    <location>
        <begin position="105"/>
        <end position="115"/>
    </location>
</feature>
<feature type="compositionally biased region" description="Gly residues" evidence="1">
    <location>
        <begin position="170"/>
        <end position="182"/>
    </location>
</feature>
<accession>A0A6J4MAU3</accession>
<reference evidence="2" key="1">
    <citation type="submission" date="2020-02" db="EMBL/GenBank/DDBJ databases">
        <authorList>
            <person name="Meier V. D."/>
        </authorList>
    </citation>
    <scope>NUCLEOTIDE SEQUENCE</scope>
    <source>
        <strain evidence="2">AVDCRST_MAG34</strain>
    </source>
</reference>
<gene>
    <name evidence="2" type="ORF">AVDCRST_MAG34-1727</name>
</gene>
<feature type="compositionally biased region" description="Basic and acidic residues" evidence="1">
    <location>
        <begin position="39"/>
        <end position="48"/>
    </location>
</feature>
<feature type="compositionally biased region" description="Basic and acidic residues" evidence="1">
    <location>
        <begin position="73"/>
        <end position="83"/>
    </location>
</feature>
<feature type="non-terminal residue" evidence="2">
    <location>
        <position position="182"/>
    </location>
</feature>
<dbReference type="AlphaFoldDB" id="A0A6J4MAU3"/>
<feature type="non-terminal residue" evidence="2">
    <location>
        <position position="1"/>
    </location>
</feature>
<feature type="region of interest" description="Disordered" evidence="1">
    <location>
        <begin position="1"/>
        <end position="182"/>
    </location>
</feature>
<feature type="compositionally biased region" description="Basic residues" evidence="1">
    <location>
        <begin position="123"/>
        <end position="132"/>
    </location>
</feature>
<feature type="compositionally biased region" description="Basic residues" evidence="1">
    <location>
        <begin position="84"/>
        <end position="104"/>
    </location>
</feature>
<evidence type="ECO:0000256" key="1">
    <source>
        <dbReference type="SAM" id="MobiDB-lite"/>
    </source>
</evidence>
<sequence length="182" mass="19781">DRLDARSAQSCDDGAGARHLRAAAGGARAGRRGRPVHPQRGERVDQPVRRRQRPAPHCDQRGRPRPGRAAVARGRDLHGDPVARARRGHGVRRHPHRQCRRPAHRPAGAGAAQAPGQGGFGHRGPHRRRRGVGRVLRDPRARPPALRRRGRALRRGARRARRRGDLAGAAGEGPGRGGQPLL</sequence>
<proteinExistence type="predicted"/>
<evidence type="ECO:0000313" key="2">
    <source>
        <dbReference type="EMBL" id="CAA9350447.1"/>
    </source>
</evidence>
<protein>
    <submittedName>
        <fullName evidence="2">Uncharacterized protein</fullName>
    </submittedName>
</protein>